<protein>
    <submittedName>
        <fullName evidence="2">Uncharacterized protein</fullName>
    </submittedName>
</protein>
<reference evidence="2" key="4">
    <citation type="submission" date="2025-08" db="UniProtKB">
        <authorList>
            <consortium name="Ensembl"/>
        </authorList>
    </citation>
    <scope>IDENTIFICATION</scope>
</reference>
<reference evidence="3" key="1">
    <citation type="journal article" date="2006" name="Science">
        <title>Ancient noncoding elements conserved in the human genome.</title>
        <authorList>
            <person name="Venkatesh B."/>
            <person name="Kirkness E.F."/>
            <person name="Loh Y.H."/>
            <person name="Halpern A.L."/>
            <person name="Lee A.P."/>
            <person name="Johnson J."/>
            <person name="Dandona N."/>
            <person name="Viswanathan L.D."/>
            <person name="Tay A."/>
            <person name="Venter J.C."/>
            <person name="Strausberg R.L."/>
            <person name="Brenner S."/>
        </authorList>
    </citation>
    <scope>NUCLEOTIDE SEQUENCE [LARGE SCALE GENOMIC DNA]</scope>
</reference>
<dbReference type="PANTHER" id="PTHR15881">
    <property type="entry name" value="MARGINAL ZONE B- AND B1-CELL-SPECIFIC PROTEIN"/>
    <property type="match status" value="1"/>
</dbReference>
<feature type="region of interest" description="Disordered" evidence="1">
    <location>
        <begin position="1"/>
        <end position="38"/>
    </location>
</feature>
<dbReference type="GO" id="GO:0034663">
    <property type="term" value="C:endoplasmic reticulum chaperone complex"/>
    <property type="evidence" value="ECO:0007669"/>
    <property type="project" value="TreeGrafter"/>
</dbReference>
<dbReference type="GO" id="GO:0030888">
    <property type="term" value="P:regulation of B cell proliferation"/>
    <property type="evidence" value="ECO:0007669"/>
    <property type="project" value="TreeGrafter"/>
</dbReference>
<dbReference type="Ensembl" id="ENSCMIT00000043340.1">
    <property type="protein sequence ID" value="ENSCMIP00000042721.1"/>
    <property type="gene ID" value="ENSCMIG00000017759.1"/>
</dbReference>
<reference evidence="2" key="5">
    <citation type="submission" date="2025-09" db="UniProtKB">
        <authorList>
            <consortium name="Ensembl"/>
        </authorList>
    </citation>
    <scope>IDENTIFICATION</scope>
</reference>
<dbReference type="Proteomes" id="UP000314986">
    <property type="component" value="Unassembled WGS sequence"/>
</dbReference>
<reference evidence="3" key="3">
    <citation type="journal article" date="2014" name="Nature">
        <title>Elephant shark genome provides unique insights into gnathostome evolution.</title>
        <authorList>
            <consortium name="International Elephant Shark Genome Sequencing Consortium"/>
            <person name="Venkatesh B."/>
            <person name="Lee A.P."/>
            <person name="Ravi V."/>
            <person name="Maurya A.K."/>
            <person name="Lian M.M."/>
            <person name="Swann J.B."/>
            <person name="Ohta Y."/>
            <person name="Flajnik M.F."/>
            <person name="Sutoh Y."/>
            <person name="Kasahara M."/>
            <person name="Hoon S."/>
            <person name="Gangu V."/>
            <person name="Roy S.W."/>
            <person name="Irimia M."/>
            <person name="Korzh V."/>
            <person name="Kondrychyn I."/>
            <person name="Lim Z.W."/>
            <person name="Tay B.H."/>
            <person name="Tohari S."/>
            <person name="Kong K.W."/>
            <person name="Ho S."/>
            <person name="Lorente-Galdos B."/>
            <person name="Quilez J."/>
            <person name="Marques-Bonet T."/>
            <person name="Raney B.J."/>
            <person name="Ingham P.W."/>
            <person name="Tay A."/>
            <person name="Hillier L.W."/>
            <person name="Minx P."/>
            <person name="Boehm T."/>
            <person name="Wilson R.K."/>
            <person name="Brenner S."/>
            <person name="Warren W.C."/>
        </authorList>
    </citation>
    <scope>NUCLEOTIDE SEQUENCE [LARGE SCALE GENOMIC DNA]</scope>
</reference>
<sequence length="181" mass="20641">MVRSLDPSSYQAEDISSPYVQSAPADAEPGGQGSLSEETTVAEEFLDLNNEEAHSGHMPKYLKCDTSRKPLLIRFRNIFQKDNLKSLHWEIYGIMEVNNGTSGCDVMMISGPWLGRLYKMYQRYLGELIEEEIYQEFIWNNQKMSLTTCIYTAPCRQGSVSERSIIITSKPLRKRSSSLVQ</sequence>
<evidence type="ECO:0000313" key="3">
    <source>
        <dbReference type="Proteomes" id="UP000314986"/>
    </source>
</evidence>
<evidence type="ECO:0000256" key="1">
    <source>
        <dbReference type="SAM" id="MobiDB-lite"/>
    </source>
</evidence>
<accession>A0A4W3JUB1</accession>
<name>A0A4W3JUB1_CALMI</name>
<dbReference type="STRING" id="7868.ENSCMIP00000042721"/>
<dbReference type="AlphaFoldDB" id="A0A4W3JUB1"/>
<evidence type="ECO:0000313" key="2">
    <source>
        <dbReference type="Ensembl" id="ENSCMIP00000042721.1"/>
    </source>
</evidence>
<dbReference type="GO" id="GO:0005576">
    <property type="term" value="C:extracellular region"/>
    <property type="evidence" value="ECO:0007669"/>
    <property type="project" value="TreeGrafter"/>
</dbReference>
<dbReference type="InterPro" id="IPR052682">
    <property type="entry name" value="MZB1"/>
</dbReference>
<reference evidence="3" key="2">
    <citation type="journal article" date="2007" name="PLoS Biol.">
        <title>Survey sequencing and comparative analysis of the elephant shark (Callorhinchus milii) genome.</title>
        <authorList>
            <person name="Venkatesh B."/>
            <person name="Kirkness E.F."/>
            <person name="Loh Y.H."/>
            <person name="Halpern A.L."/>
            <person name="Lee A.P."/>
            <person name="Johnson J."/>
            <person name="Dandona N."/>
            <person name="Viswanathan L.D."/>
            <person name="Tay A."/>
            <person name="Venter J.C."/>
            <person name="Strausberg R.L."/>
            <person name="Brenner S."/>
        </authorList>
    </citation>
    <scope>NUCLEOTIDE SEQUENCE [LARGE SCALE GENOMIC DNA]</scope>
</reference>
<organism evidence="2 3">
    <name type="scientific">Callorhinchus milii</name>
    <name type="common">Ghost shark</name>
    <dbReference type="NCBI Taxonomy" id="7868"/>
    <lineage>
        <taxon>Eukaryota</taxon>
        <taxon>Metazoa</taxon>
        <taxon>Chordata</taxon>
        <taxon>Craniata</taxon>
        <taxon>Vertebrata</taxon>
        <taxon>Chondrichthyes</taxon>
        <taxon>Holocephali</taxon>
        <taxon>Chimaeriformes</taxon>
        <taxon>Callorhinchidae</taxon>
        <taxon>Callorhinchus</taxon>
    </lineage>
</organism>
<proteinExistence type="predicted"/>
<keyword evidence="3" id="KW-1185">Reference proteome</keyword>
<dbReference type="InParanoid" id="A0A4W3JUB1"/>
<dbReference type="PANTHER" id="PTHR15881:SF2">
    <property type="entry name" value="MARGINAL ZONE B- AND B1-CELL-SPECIFIC PROTEIN"/>
    <property type="match status" value="1"/>
</dbReference>
<feature type="compositionally biased region" description="Polar residues" evidence="1">
    <location>
        <begin position="1"/>
        <end position="11"/>
    </location>
</feature>